<keyword evidence="4" id="KW-0812">Transmembrane</keyword>
<keyword evidence="3 7" id="KW-0808">Transferase</keyword>
<evidence type="ECO:0000256" key="2">
    <source>
        <dbReference type="ARBA" id="ARBA00022676"/>
    </source>
</evidence>
<evidence type="ECO:0000256" key="4">
    <source>
        <dbReference type="SAM" id="Phobius"/>
    </source>
</evidence>
<dbReference type="InterPro" id="IPR011583">
    <property type="entry name" value="Chitinase_II/V-like_cat"/>
</dbReference>
<dbReference type="RefSeq" id="WP_072836135.1">
    <property type="nucleotide sequence ID" value="NZ_FQUU01000013.1"/>
</dbReference>
<dbReference type="InterPro" id="IPR001173">
    <property type="entry name" value="Glyco_trans_2-like"/>
</dbReference>
<keyword evidence="4" id="KW-0472">Membrane</keyword>
<keyword evidence="8" id="KW-1185">Reference proteome</keyword>
<dbReference type="Gene3D" id="3.20.20.80">
    <property type="entry name" value="Glycosidases"/>
    <property type="match status" value="1"/>
</dbReference>
<evidence type="ECO:0000313" key="7">
    <source>
        <dbReference type="EMBL" id="SHF57138.1"/>
    </source>
</evidence>
<feature type="transmembrane region" description="Helical" evidence="4">
    <location>
        <begin position="1047"/>
        <end position="1071"/>
    </location>
</feature>
<name>A0A1M5CR16_9BACT</name>
<dbReference type="PANTHER" id="PTHR43630:SF1">
    <property type="entry name" value="POLY-BETA-1,6-N-ACETYL-D-GLUCOSAMINE SYNTHASE"/>
    <property type="match status" value="1"/>
</dbReference>
<dbReference type="OrthoDB" id="9766299at2"/>
<dbReference type="InterPro" id="IPR029070">
    <property type="entry name" value="Chitinase_insertion_sf"/>
</dbReference>
<dbReference type="InterPro" id="IPR029044">
    <property type="entry name" value="Nucleotide-diphossugar_trans"/>
</dbReference>
<reference evidence="7 8" key="1">
    <citation type="submission" date="2016-11" db="EMBL/GenBank/DDBJ databases">
        <authorList>
            <person name="Jaros S."/>
            <person name="Januszkiewicz K."/>
            <person name="Wedrychowicz H."/>
        </authorList>
    </citation>
    <scope>NUCLEOTIDE SEQUENCE [LARGE SCALE GENOMIC DNA]</scope>
    <source>
        <strain evidence="7 8">DSM 18119</strain>
    </source>
</reference>
<feature type="transmembrane region" description="Helical" evidence="4">
    <location>
        <begin position="740"/>
        <end position="769"/>
    </location>
</feature>
<keyword evidence="4" id="KW-1133">Transmembrane helix</keyword>
<organism evidence="7 8">
    <name type="scientific">Flavisolibacter ginsengisoli DSM 18119</name>
    <dbReference type="NCBI Taxonomy" id="1121884"/>
    <lineage>
        <taxon>Bacteria</taxon>
        <taxon>Pseudomonadati</taxon>
        <taxon>Bacteroidota</taxon>
        <taxon>Chitinophagia</taxon>
        <taxon>Chitinophagales</taxon>
        <taxon>Chitinophagaceae</taxon>
        <taxon>Flavisolibacter</taxon>
    </lineage>
</organism>
<feature type="transmembrane region" description="Helical" evidence="4">
    <location>
        <begin position="1077"/>
        <end position="1096"/>
    </location>
</feature>
<dbReference type="Proteomes" id="UP000184048">
    <property type="component" value="Unassembled WGS sequence"/>
</dbReference>
<dbReference type="Pfam" id="PF00704">
    <property type="entry name" value="Glyco_hydro_18"/>
    <property type="match status" value="1"/>
</dbReference>
<dbReference type="SUPFAM" id="SSF51445">
    <property type="entry name" value="(Trans)glycosidases"/>
    <property type="match status" value="1"/>
</dbReference>
<evidence type="ECO:0000259" key="6">
    <source>
        <dbReference type="PROSITE" id="PS51910"/>
    </source>
</evidence>
<dbReference type="Gene3D" id="3.90.550.10">
    <property type="entry name" value="Spore Coat Polysaccharide Biosynthesis Protein SpsA, Chain A"/>
    <property type="match status" value="1"/>
</dbReference>
<dbReference type="STRING" id="1121884.SAMN02745131_02987"/>
<dbReference type="Pfam" id="PF00535">
    <property type="entry name" value="Glycos_transf_2"/>
    <property type="match status" value="1"/>
</dbReference>
<feature type="transmembrane region" description="Helical" evidence="4">
    <location>
        <begin position="20"/>
        <end position="41"/>
    </location>
</feature>
<dbReference type="InterPro" id="IPR002509">
    <property type="entry name" value="NODB_dom"/>
</dbReference>
<evidence type="ECO:0000256" key="3">
    <source>
        <dbReference type="ARBA" id="ARBA00022679"/>
    </source>
</evidence>
<accession>A0A1M5CR16</accession>
<dbReference type="EMBL" id="FQUU01000013">
    <property type="protein sequence ID" value="SHF57138.1"/>
    <property type="molecule type" value="Genomic_DNA"/>
</dbReference>
<dbReference type="GO" id="GO:0005975">
    <property type="term" value="P:carbohydrate metabolic process"/>
    <property type="evidence" value="ECO:0007669"/>
    <property type="project" value="InterPro"/>
</dbReference>
<dbReference type="SUPFAM" id="SSF53448">
    <property type="entry name" value="Nucleotide-diphospho-sugar transferases"/>
    <property type="match status" value="1"/>
</dbReference>
<comment type="similarity">
    <text evidence="1">Belongs to the glycosyltransferase 2 family.</text>
</comment>
<feature type="domain" description="NodB homology" evidence="5">
    <location>
        <begin position="505"/>
        <end position="703"/>
    </location>
</feature>
<evidence type="ECO:0000313" key="8">
    <source>
        <dbReference type="Proteomes" id="UP000184048"/>
    </source>
</evidence>
<gene>
    <name evidence="7" type="ORF">SAMN02745131_02987</name>
</gene>
<dbReference type="GO" id="GO:0016810">
    <property type="term" value="F:hydrolase activity, acting on carbon-nitrogen (but not peptide) bonds"/>
    <property type="evidence" value="ECO:0007669"/>
    <property type="project" value="InterPro"/>
</dbReference>
<dbReference type="Gene3D" id="3.20.20.370">
    <property type="entry name" value="Glycoside hydrolase/deacetylase"/>
    <property type="match status" value="1"/>
</dbReference>
<dbReference type="InterPro" id="IPR011330">
    <property type="entry name" value="Glyco_hydro/deAcase_b/a-brl"/>
</dbReference>
<dbReference type="PROSITE" id="PS51910">
    <property type="entry name" value="GH18_2"/>
    <property type="match status" value="1"/>
</dbReference>
<dbReference type="PANTHER" id="PTHR43630">
    <property type="entry name" value="POLY-BETA-1,6-N-ACETYL-D-GLUCOSAMINE SYNTHASE"/>
    <property type="match status" value="1"/>
</dbReference>
<dbReference type="GO" id="GO:0008061">
    <property type="term" value="F:chitin binding"/>
    <property type="evidence" value="ECO:0007669"/>
    <property type="project" value="InterPro"/>
</dbReference>
<evidence type="ECO:0000256" key="1">
    <source>
        <dbReference type="ARBA" id="ARBA00006739"/>
    </source>
</evidence>
<dbReference type="SUPFAM" id="SSF88713">
    <property type="entry name" value="Glycoside hydrolase/deacetylase"/>
    <property type="match status" value="1"/>
</dbReference>
<keyword evidence="2" id="KW-0328">Glycosyltransferase</keyword>
<protein>
    <submittedName>
        <fullName evidence="7">Glycosyltransferase, catalytic subunit of cellulose synthase and poly-beta-1,6-N-acetylglucosamine synthase</fullName>
    </submittedName>
</protein>
<dbReference type="Gene3D" id="3.10.50.10">
    <property type="match status" value="1"/>
</dbReference>
<dbReference type="InterPro" id="IPR017853">
    <property type="entry name" value="GH"/>
</dbReference>
<dbReference type="CDD" id="cd06423">
    <property type="entry name" value="CESA_like"/>
    <property type="match status" value="1"/>
</dbReference>
<dbReference type="InterPro" id="IPR001223">
    <property type="entry name" value="Glyco_hydro18_cat"/>
</dbReference>
<dbReference type="Pfam" id="PF01522">
    <property type="entry name" value="Polysacc_deac_1"/>
    <property type="match status" value="1"/>
</dbReference>
<dbReference type="AlphaFoldDB" id="A0A1M5CR16"/>
<evidence type="ECO:0000259" key="5">
    <source>
        <dbReference type="PROSITE" id="PS51677"/>
    </source>
</evidence>
<dbReference type="SMART" id="SM00636">
    <property type="entry name" value="Glyco_18"/>
    <property type="match status" value="1"/>
</dbReference>
<dbReference type="PROSITE" id="PS51677">
    <property type="entry name" value="NODB"/>
    <property type="match status" value="1"/>
</dbReference>
<sequence length="1154" mass="131516">MQDRQIFQTVTSTRWTRFKWSSRVFFLFIGVAILAIIFWFITEKLPTLPQLASYKQVLSTQQNFLSRNSQLAKKYKGYRQYINQKDLTNKAPYKMKTAPGYRNIINNNMPCGIRSAFYVTWNKQSLISLERNIHKLNLVIPEWLFINPKADTVYSTIDPAGLAVMKNAGVNIMPMLSNFYDKDKNFHGEAVHRIINNKAKREKLINDLINILQKNKFAGVNVDLEELKETSDEAFVAFQKELYEKLHARKLLVTQDVIPFNEDYNYEALSRYNDFLFVMAYDENSSGTKPGPIAEQKWIEAAMDQALKKIPSHKVVLGLAAYGYDWPVEKEETDPADVAVLTYQDALSAAKEAQAKIIFDNDTYNLSFSYYDDENILHQAYFTDAATTFNAMRFATESELAGVALWRLGSEDDRIWNFYNKNLSQDSIKHFDFDVFSQIQSKDNVTYSGFGEVLDVLAMPKKGSIQTTIDSTELLISEENYDNLPSSFMAKKFGWNGKDTIRNKKKLVLTFDDGPDPTWTPKILDVLSEKHVPASFFIVGMNGENNIPLLKRIYREGHELGDHTFTHPNIAEVSHRRAVIEMESTRLLIECVTGHSTVLFRAPYNADFTPEKLDELIPVAIARTKNYLDVGESIDPLDWEPGINADSIFQRTIKRKKELEMDDKTTGGNIILLHDAGGETREATLEALPKIIDYFKERGYTFTTIADLLGKKKEELMPPVPKGSGYYLLEANYVFLEVTYWIGTVLFALFITFILLSIARTVLMAFLALKERKLEKSNLAAIPFVLENPPLVSVIVPAYNEEVNIVSSLQNLLKADYPNYEIIFVDDGSTDDTYARVIDVFKGHGRIKAFTKPNGGKASALNYGIGISKADFVVCIDADTKLKTDAISHLMKHFLLSRDNQDLETIGAVAGNVKVGNELNLLTKWQAIEYISSQNFDRRAFAYLNAITVVPGAIGAFRKKAIEAAGGFTTDTLAEDCDLTIRILRAGYVIKNENNAIALTEAPEKTKQFLKQRLRWSFGVLQTFWKHKDVLFNTNYKWLGCLAMPNILLFQYIIPAFIPFADLFMVVGLISGNAGKIIPYYFAFMLFDAGIAVIAFRMEKERLSRLIWLFPQRLIYRWLMWWVLFKSLRRAVKGELQSWGVLKRTGNVKEVEII</sequence>
<proteinExistence type="inferred from homology"/>
<feature type="domain" description="GH18" evidence="6">
    <location>
        <begin position="112"/>
        <end position="426"/>
    </location>
</feature>
<dbReference type="GO" id="GO:0016757">
    <property type="term" value="F:glycosyltransferase activity"/>
    <property type="evidence" value="ECO:0007669"/>
    <property type="project" value="UniProtKB-KW"/>
</dbReference>